<dbReference type="PROSITE" id="PS51198">
    <property type="entry name" value="UVRD_HELICASE_ATP_BIND"/>
    <property type="match status" value="1"/>
</dbReference>
<dbReference type="GO" id="GO:0003677">
    <property type="term" value="F:DNA binding"/>
    <property type="evidence" value="ECO:0007669"/>
    <property type="project" value="UniProtKB-KW"/>
</dbReference>
<comment type="similarity">
    <text evidence="1">Belongs to the helicase family. UvrD subfamily.</text>
</comment>
<organism evidence="14 15">
    <name type="scientific">Candidatus Campbellbacteria bacterium CG10_big_fil_rev_8_21_14_0_10_35_52</name>
    <dbReference type="NCBI Taxonomy" id="1974527"/>
    <lineage>
        <taxon>Bacteria</taxon>
        <taxon>Candidatus Campbelliibacteriota</taxon>
    </lineage>
</organism>
<name>A0A2M6WUY5_9BACT</name>
<dbReference type="Gene3D" id="3.40.50.300">
    <property type="entry name" value="P-loop containing nucleotide triphosphate hydrolases"/>
    <property type="match status" value="2"/>
</dbReference>
<dbReference type="GO" id="GO:0005829">
    <property type="term" value="C:cytosol"/>
    <property type="evidence" value="ECO:0007669"/>
    <property type="project" value="TreeGrafter"/>
</dbReference>
<sequence length="647" mass="74437">MHLKGLNTQQREAVLHKEGPLLIIAGAGAGKTKTIAHRILNLIKSGIRPSDILAVTFTNKAAKEMKERVKDLLDNDKEINFPISINEEPRICTFHSLGVRILKENARRLNITRHFHIFDRNDSLRAIKEAIKKSNFEPKQYEPRIILNIISKQKGEAIPLKIYEKNAGNSYFPKIVATVWHKYEEILKEEKAYDFDDLLLNTVMLLEQDKTVLEHYQNLWKYIHIDEYQDTNKVQYKFVNLLAREHNNICVVGDGDQNVYSWRGADMRNILDFEKHYSGATAILLEENYRSTKTIIQAANSVIVKNKNRKEKNLFTKNAEGEKLSVYFGHNEDEEARFVALKSRELIKSGVEPREIAVLYRANFQSRILEEIFLSMNIPYQVLGIRFFERKEVKDTLAFLRTAFNPKNISDTKRIINIPPRGIGKVTLLKIAEGKEDELNDRVKQKVADFRLLLKKIAKMAISAKISETIKFIIKESGLENALKNGSEEDLEKFENIKELVTLATRYDSMLPQDGIEKLLEDAALFSDQDELKEEKNAIRLMTVHASKGLEFEYVFITGLEDGLFPHSSLSNEKKDEEEERRLFYVALTRAKKKVFLSYASTRMVFGSQIVNLPSEFILDIDNCLLDEAALEDVSSMAKIEPVVSFE</sequence>
<dbReference type="Proteomes" id="UP000230481">
    <property type="component" value="Unassembled WGS sequence"/>
</dbReference>
<evidence type="ECO:0000256" key="5">
    <source>
        <dbReference type="ARBA" id="ARBA00022840"/>
    </source>
</evidence>
<dbReference type="EC" id="5.6.2.4" evidence="9"/>
<evidence type="ECO:0000256" key="2">
    <source>
        <dbReference type="ARBA" id="ARBA00022741"/>
    </source>
</evidence>
<evidence type="ECO:0000256" key="8">
    <source>
        <dbReference type="ARBA" id="ARBA00034617"/>
    </source>
</evidence>
<evidence type="ECO:0000256" key="10">
    <source>
        <dbReference type="ARBA" id="ARBA00048988"/>
    </source>
</evidence>
<comment type="catalytic activity">
    <reaction evidence="10">
        <text>ATP + H2O = ADP + phosphate + H(+)</text>
        <dbReference type="Rhea" id="RHEA:13065"/>
        <dbReference type="ChEBI" id="CHEBI:15377"/>
        <dbReference type="ChEBI" id="CHEBI:15378"/>
        <dbReference type="ChEBI" id="CHEBI:30616"/>
        <dbReference type="ChEBI" id="CHEBI:43474"/>
        <dbReference type="ChEBI" id="CHEBI:456216"/>
        <dbReference type="EC" id="5.6.2.4"/>
    </reaction>
</comment>
<dbReference type="CDD" id="cd17932">
    <property type="entry name" value="DEXQc_UvrD"/>
    <property type="match status" value="1"/>
</dbReference>
<evidence type="ECO:0000256" key="9">
    <source>
        <dbReference type="ARBA" id="ARBA00034808"/>
    </source>
</evidence>
<dbReference type="PANTHER" id="PTHR11070">
    <property type="entry name" value="UVRD / RECB / PCRA DNA HELICASE FAMILY MEMBER"/>
    <property type="match status" value="1"/>
</dbReference>
<accession>A0A2M6WUY5</accession>
<proteinExistence type="inferred from homology"/>
<dbReference type="SUPFAM" id="SSF52540">
    <property type="entry name" value="P-loop containing nucleoside triphosphate hydrolases"/>
    <property type="match status" value="1"/>
</dbReference>
<evidence type="ECO:0000256" key="7">
    <source>
        <dbReference type="ARBA" id="ARBA00023235"/>
    </source>
</evidence>
<protein>
    <recommendedName>
        <fullName evidence="9">DNA 3'-5' helicase</fullName>
        <ecNumber evidence="9">5.6.2.4</ecNumber>
    </recommendedName>
</protein>
<evidence type="ECO:0000256" key="6">
    <source>
        <dbReference type="ARBA" id="ARBA00023125"/>
    </source>
</evidence>
<dbReference type="InterPro" id="IPR014017">
    <property type="entry name" value="DNA_helicase_UvrD-like_C"/>
</dbReference>
<keyword evidence="3 11" id="KW-0378">Hydrolase</keyword>
<dbReference type="GO" id="GO:0000725">
    <property type="term" value="P:recombinational repair"/>
    <property type="evidence" value="ECO:0007669"/>
    <property type="project" value="TreeGrafter"/>
</dbReference>
<dbReference type="Gene3D" id="1.10.10.160">
    <property type="match status" value="1"/>
</dbReference>
<comment type="catalytic activity">
    <reaction evidence="8">
        <text>Couples ATP hydrolysis with the unwinding of duplex DNA by translocating in the 3'-5' direction.</text>
        <dbReference type="EC" id="5.6.2.4"/>
    </reaction>
</comment>
<keyword evidence="6" id="KW-0238">DNA-binding</keyword>
<dbReference type="GO" id="GO:0005524">
    <property type="term" value="F:ATP binding"/>
    <property type="evidence" value="ECO:0007669"/>
    <property type="project" value="UniProtKB-UniRule"/>
</dbReference>
<evidence type="ECO:0000259" key="13">
    <source>
        <dbReference type="PROSITE" id="PS51217"/>
    </source>
</evidence>
<keyword evidence="4 11" id="KW-0347">Helicase</keyword>
<feature type="domain" description="UvrD-like helicase ATP-binding" evidence="12">
    <location>
        <begin position="4"/>
        <end position="292"/>
    </location>
</feature>
<dbReference type="InterPro" id="IPR013986">
    <property type="entry name" value="DExx_box_DNA_helicase_dom_sf"/>
</dbReference>
<dbReference type="EMBL" id="PFAA01000042">
    <property type="protein sequence ID" value="PIT96607.1"/>
    <property type="molecule type" value="Genomic_DNA"/>
</dbReference>
<keyword evidence="5 11" id="KW-0067">ATP-binding</keyword>
<dbReference type="Pfam" id="PF00580">
    <property type="entry name" value="UvrD-helicase"/>
    <property type="match status" value="1"/>
</dbReference>
<evidence type="ECO:0000256" key="1">
    <source>
        <dbReference type="ARBA" id="ARBA00009922"/>
    </source>
</evidence>
<feature type="binding site" evidence="11">
    <location>
        <begin position="25"/>
        <end position="32"/>
    </location>
    <ligand>
        <name>ATP</name>
        <dbReference type="ChEBI" id="CHEBI:30616"/>
    </ligand>
</feature>
<dbReference type="Pfam" id="PF13361">
    <property type="entry name" value="UvrD_C"/>
    <property type="match status" value="1"/>
</dbReference>
<evidence type="ECO:0000256" key="3">
    <source>
        <dbReference type="ARBA" id="ARBA00022801"/>
    </source>
</evidence>
<dbReference type="InterPro" id="IPR014016">
    <property type="entry name" value="UvrD-like_ATP-bd"/>
</dbReference>
<feature type="domain" description="UvrD-like helicase C-terminal" evidence="13">
    <location>
        <begin position="293"/>
        <end position="549"/>
    </location>
</feature>
<dbReference type="InterPro" id="IPR027417">
    <property type="entry name" value="P-loop_NTPase"/>
</dbReference>
<keyword evidence="7" id="KW-0413">Isomerase</keyword>
<evidence type="ECO:0000256" key="11">
    <source>
        <dbReference type="PROSITE-ProRule" id="PRU00560"/>
    </source>
</evidence>
<comment type="caution">
    <text evidence="14">The sequence shown here is derived from an EMBL/GenBank/DDBJ whole genome shotgun (WGS) entry which is preliminary data.</text>
</comment>
<dbReference type="InterPro" id="IPR000212">
    <property type="entry name" value="DNA_helicase_UvrD/REP"/>
</dbReference>
<evidence type="ECO:0000256" key="4">
    <source>
        <dbReference type="ARBA" id="ARBA00022806"/>
    </source>
</evidence>
<evidence type="ECO:0000259" key="12">
    <source>
        <dbReference type="PROSITE" id="PS51198"/>
    </source>
</evidence>
<dbReference type="PANTHER" id="PTHR11070:SF2">
    <property type="entry name" value="ATP-DEPENDENT DNA HELICASE SRS2"/>
    <property type="match status" value="1"/>
</dbReference>
<dbReference type="PROSITE" id="PS51217">
    <property type="entry name" value="UVRD_HELICASE_CTER"/>
    <property type="match status" value="1"/>
</dbReference>
<evidence type="ECO:0000313" key="15">
    <source>
        <dbReference type="Proteomes" id="UP000230481"/>
    </source>
</evidence>
<dbReference type="Gene3D" id="1.10.486.10">
    <property type="entry name" value="PCRA, domain 4"/>
    <property type="match status" value="1"/>
</dbReference>
<evidence type="ECO:0000313" key="14">
    <source>
        <dbReference type="EMBL" id="PIT96607.1"/>
    </source>
</evidence>
<keyword evidence="2 11" id="KW-0547">Nucleotide-binding</keyword>
<dbReference type="GO" id="GO:0033202">
    <property type="term" value="C:DNA helicase complex"/>
    <property type="evidence" value="ECO:0007669"/>
    <property type="project" value="TreeGrafter"/>
</dbReference>
<gene>
    <name evidence="14" type="ORF">COT82_02335</name>
</gene>
<dbReference type="GO" id="GO:0043138">
    <property type="term" value="F:3'-5' DNA helicase activity"/>
    <property type="evidence" value="ECO:0007669"/>
    <property type="project" value="UniProtKB-EC"/>
</dbReference>
<dbReference type="GO" id="GO:0016887">
    <property type="term" value="F:ATP hydrolysis activity"/>
    <property type="evidence" value="ECO:0007669"/>
    <property type="project" value="RHEA"/>
</dbReference>
<reference evidence="15" key="1">
    <citation type="submission" date="2017-09" db="EMBL/GenBank/DDBJ databases">
        <title>Depth-based differentiation of microbial function through sediment-hosted aquifers and enrichment of novel symbionts in the deep terrestrial subsurface.</title>
        <authorList>
            <person name="Probst A.J."/>
            <person name="Ladd B."/>
            <person name="Jarett J.K."/>
            <person name="Geller-Mcgrath D.E."/>
            <person name="Sieber C.M.K."/>
            <person name="Emerson J.B."/>
            <person name="Anantharaman K."/>
            <person name="Thomas B.C."/>
            <person name="Malmstrom R."/>
            <person name="Stieglmeier M."/>
            <person name="Klingl A."/>
            <person name="Woyke T."/>
            <person name="Ryan C.M."/>
            <person name="Banfield J.F."/>
        </authorList>
    </citation>
    <scope>NUCLEOTIDE SEQUENCE [LARGE SCALE GENOMIC DNA]</scope>
</reference>
<dbReference type="AlphaFoldDB" id="A0A2M6WUY5"/>